<reference evidence="2 3" key="1">
    <citation type="submission" date="2022-12" db="EMBL/GenBank/DDBJ databases">
        <title>Chromosome-scale assembly of the Ensete ventricosum genome.</title>
        <authorList>
            <person name="Dussert Y."/>
            <person name="Stocks J."/>
            <person name="Wendawek A."/>
            <person name="Woldeyes F."/>
            <person name="Nichols R.A."/>
            <person name="Borrell J.S."/>
        </authorList>
    </citation>
    <scope>NUCLEOTIDE SEQUENCE [LARGE SCALE GENOMIC DNA]</scope>
    <source>
        <strain evidence="3">cv. Maze</strain>
        <tissue evidence="2">Seeds</tissue>
    </source>
</reference>
<protein>
    <submittedName>
        <fullName evidence="2">Uncharacterized protein</fullName>
    </submittedName>
</protein>
<feature type="compositionally biased region" description="Low complexity" evidence="1">
    <location>
        <begin position="53"/>
        <end position="76"/>
    </location>
</feature>
<name>A0AAV8PUL8_ENSVE</name>
<feature type="region of interest" description="Disordered" evidence="1">
    <location>
        <begin position="53"/>
        <end position="78"/>
    </location>
</feature>
<sequence>MGACHNPNTVLSHWSCGANSLHQRNGRAQTARDFSATAMLTSTDPYVNGSVYPATPSTAGTSSTPTSTSLTSRATPNTFSSTKVNTTIRNSLSYHPLVRRRLFSRLMGGMNPSGRTSSRGWQQRRLASNGSFRWGLHQGIF</sequence>
<gene>
    <name evidence="2" type="ORF">OPV22_033550</name>
</gene>
<dbReference type="AlphaFoldDB" id="A0AAV8PUL8"/>
<dbReference type="EMBL" id="JAQQAF010000009">
    <property type="protein sequence ID" value="KAJ8460624.1"/>
    <property type="molecule type" value="Genomic_DNA"/>
</dbReference>
<accession>A0AAV8PUL8</accession>
<evidence type="ECO:0000313" key="2">
    <source>
        <dbReference type="EMBL" id="KAJ8460624.1"/>
    </source>
</evidence>
<keyword evidence="3" id="KW-1185">Reference proteome</keyword>
<proteinExistence type="predicted"/>
<comment type="caution">
    <text evidence="2">The sequence shown here is derived from an EMBL/GenBank/DDBJ whole genome shotgun (WGS) entry which is preliminary data.</text>
</comment>
<evidence type="ECO:0000256" key="1">
    <source>
        <dbReference type="SAM" id="MobiDB-lite"/>
    </source>
</evidence>
<evidence type="ECO:0000313" key="3">
    <source>
        <dbReference type="Proteomes" id="UP001222027"/>
    </source>
</evidence>
<organism evidence="2 3">
    <name type="scientific">Ensete ventricosum</name>
    <name type="common">Abyssinian banana</name>
    <name type="synonym">Musa ensete</name>
    <dbReference type="NCBI Taxonomy" id="4639"/>
    <lineage>
        <taxon>Eukaryota</taxon>
        <taxon>Viridiplantae</taxon>
        <taxon>Streptophyta</taxon>
        <taxon>Embryophyta</taxon>
        <taxon>Tracheophyta</taxon>
        <taxon>Spermatophyta</taxon>
        <taxon>Magnoliopsida</taxon>
        <taxon>Liliopsida</taxon>
        <taxon>Zingiberales</taxon>
        <taxon>Musaceae</taxon>
        <taxon>Ensete</taxon>
    </lineage>
</organism>
<dbReference type="Proteomes" id="UP001222027">
    <property type="component" value="Unassembled WGS sequence"/>
</dbReference>